<dbReference type="AlphaFoldDB" id="A0A0E9S380"/>
<evidence type="ECO:0000256" key="1">
    <source>
        <dbReference type="SAM" id="MobiDB-lite"/>
    </source>
</evidence>
<name>A0A0E9S380_ANGAN</name>
<accession>A0A0E9S380</accession>
<organism evidence="2">
    <name type="scientific">Anguilla anguilla</name>
    <name type="common">European freshwater eel</name>
    <name type="synonym">Muraena anguilla</name>
    <dbReference type="NCBI Taxonomy" id="7936"/>
    <lineage>
        <taxon>Eukaryota</taxon>
        <taxon>Metazoa</taxon>
        <taxon>Chordata</taxon>
        <taxon>Craniata</taxon>
        <taxon>Vertebrata</taxon>
        <taxon>Euteleostomi</taxon>
        <taxon>Actinopterygii</taxon>
        <taxon>Neopterygii</taxon>
        <taxon>Teleostei</taxon>
        <taxon>Anguilliformes</taxon>
        <taxon>Anguillidae</taxon>
        <taxon>Anguilla</taxon>
    </lineage>
</organism>
<feature type="compositionally biased region" description="Polar residues" evidence="1">
    <location>
        <begin position="11"/>
        <end position="23"/>
    </location>
</feature>
<protein>
    <submittedName>
        <fullName evidence="2">Uncharacterized protein</fullName>
    </submittedName>
</protein>
<dbReference type="EMBL" id="GBXM01072718">
    <property type="protein sequence ID" value="JAH35859.1"/>
    <property type="molecule type" value="Transcribed_RNA"/>
</dbReference>
<proteinExistence type="predicted"/>
<reference evidence="2" key="2">
    <citation type="journal article" date="2015" name="Fish Shellfish Immunol.">
        <title>Early steps in the European eel (Anguilla anguilla)-Vibrio vulnificus interaction in the gills: Role of the RtxA13 toxin.</title>
        <authorList>
            <person name="Callol A."/>
            <person name="Pajuelo D."/>
            <person name="Ebbesson L."/>
            <person name="Teles M."/>
            <person name="MacKenzie S."/>
            <person name="Amaro C."/>
        </authorList>
    </citation>
    <scope>NUCLEOTIDE SEQUENCE</scope>
</reference>
<reference evidence="2" key="1">
    <citation type="submission" date="2014-11" db="EMBL/GenBank/DDBJ databases">
        <authorList>
            <person name="Amaro Gonzalez C."/>
        </authorList>
    </citation>
    <scope>NUCLEOTIDE SEQUENCE</scope>
</reference>
<feature type="region of interest" description="Disordered" evidence="1">
    <location>
        <begin position="1"/>
        <end position="23"/>
    </location>
</feature>
<sequence length="23" mass="2656">MHRSLFKGSTGLVQRHSTMLQLQ</sequence>
<dbReference type="EMBL" id="GBXM01064415">
    <property type="protein sequence ID" value="JAH44162.1"/>
    <property type="molecule type" value="Transcribed_RNA"/>
</dbReference>
<evidence type="ECO:0000313" key="2">
    <source>
        <dbReference type="EMBL" id="JAH35859.1"/>
    </source>
</evidence>